<comment type="caution">
    <text evidence="1">The sequence shown here is derived from an EMBL/GenBank/DDBJ whole genome shotgun (WGS) entry which is preliminary data.</text>
</comment>
<dbReference type="AlphaFoldDB" id="A0A4Q7Y1J9"/>
<dbReference type="Proteomes" id="UP000292958">
    <property type="component" value="Unassembled WGS sequence"/>
</dbReference>
<dbReference type="OrthoDB" id="110025at2"/>
<sequence length="335" mass="36834">MTNLQPESKSKIYLDDALWQWPRQDILHATTIMIESSTQPATSAAIQQAEERLQTLLPGIYRGGTDEVSPVSMGSAPLAFDIDGNVEWDRMWGSFCDLAMAGGPPHKGKLLEPGTQESIMAEPVKYAKVCDEIVRGIALAARLQAGPFSTQGWLRVACKSHTMAEWLLRAITMENISVRLEDGAILLPAGPAFRMEKEIKNVITVAAKTTHYWSGHLIRLQQLGIANLFNQLESEAPLLQPAWCPGSENADVRERIQRALEDATGLWTTDHSYADWIGLDCCSVPSAVTTMRRLVASNILCRREETAIFLPLNPAADANGERLACLVAELLARDA</sequence>
<dbReference type="EMBL" id="SHKW01000007">
    <property type="protein sequence ID" value="RZU29783.1"/>
    <property type="molecule type" value="Genomic_DNA"/>
</dbReference>
<dbReference type="RefSeq" id="WP_130425106.1">
    <property type="nucleotide sequence ID" value="NZ_SHKW01000007.1"/>
</dbReference>
<evidence type="ECO:0000313" key="1">
    <source>
        <dbReference type="EMBL" id="RZU29783.1"/>
    </source>
</evidence>
<protein>
    <submittedName>
        <fullName evidence="1">Uncharacterized protein</fullName>
    </submittedName>
</protein>
<name>A0A4Q7Y1J9_9BACT</name>
<gene>
    <name evidence="1" type="ORF">BDD14_6401</name>
</gene>
<reference evidence="1 2" key="1">
    <citation type="submission" date="2019-02" db="EMBL/GenBank/DDBJ databases">
        <title>Genomic Encyclopedia of Archaeal and Bacterial Type Strains, Phase II (KMG-II): from individual species to whole genera.</title>
        <authorList>
            <person name="Goeker M."/>
        </authorList>
    </citation>
    <scope>NUCLEOTIDE SEQUENCE [LARGE SCALE GENOMIC DNA]</scope>
    <source>
        <strain evidence="1 2">DSM 18101</strain>
    </source>
</reference>
<organism evidence="1 2">
    <name type="scientific">Edaphobacter modestus</name>
    <dbReference type="NCBI Taxonomy" id="388466"/>
    <lineage>
        <taxon>Bacteria</taxon>
        <taxon>Pseudomonadati</taxon>
        <taxon>Acidobacteriota</taxon>
        <taxon>Terriglobia</taxon>
        <taxon>Terriglobales</taxon>
        <taxon>Acidobacteriaceae</taxon>
        <taxon>Edaphobacter</taxon>
    </lineage>
</organism>
<evidence type="ECO:0000313" key="2">
    <source>
        <dbReference type="Proteomes" id="UP000292958"/>
    </source>
</evidence>
<keyword evidence="2" id="KW-1185">Reference proteome</keyword>
<proteinExistence type="predicted"/>
<accession>A0A4Q7Y1J9</accession>